<protein>
    <submittedName>
        <fullName evidence="1">Uncharacterized protein</fullName>
    </submittedName>
</protein>
<reference evidence="1 2" key="1">
    <citation type="journal article" date="2021" name="Nat. Commun.">
        <title>Incipient diploidization of the medicinal plant Perilla within 10,000 years.</title>
        <authorList>
            <person name="Zhang Y."/>
            <person name="Shen Q."/>
            <person name="Leng L."/>
            <person name="Zhang D."/>
            <person name="Chen S."/>
            <person name="Shi Y."/>
            <person name="Ning Z."/>
            <person name="Chen S."/>
        </authorList>
    </citation>
    <scope>NUCLEOTIDE SEQUENCE [LARGE SCALE GENOMIC DNA]</scope>
    <source>
        <strain evidence="2">cv. PC099</strain>
    </source>
</reference>
<accession>A0AAD4INQ5</accession>
<name>A0AAD4INQ5_PERFH</name>
<evidence type="ECO:0000313" key="1">
    <source>
        <dbReference type="EMBL" id="KAH6755928.1"/>
    </source>
</evidence>
<evidence type="ECO:0000313" key="2">
    <source>
        <dbReference type="Proteomes" id="UP001190926"/>
    </source>
</evidence>
<proteinExistence type="predicted"/>
<gene>
    <name evidence="1" type="ORF">C2S53_007054</name>
</gene>
<sequence length="78" mass="8928">MPHHFLDGESRVKHFIQCPNPPILRWLQRDGGFLANLTLLANGMGRLISKGYTLKVLPPNDGPTERAQITYYHLIPEY</sequence>
<organism evidence="1 2">
    <name type="scientific">Perilla frutescens var. hirtella</name>
    <name type="common">Perilla citriodora</name>
    <name type="synonym">Perilla setoyensis</name>
    <dbReference type="NCBI Taxonomy" id="608512"/>
    <lineage>
        <taxon>Eukaryota</taxon>
        <taxon>Viridiplantae</taxon>
        <taxon>Streptophyta</taxon>
        <taxon>Embryophyta</taxon>
        <taxon>Tracheophyta</taxon>
        <taxon>Spermatophyta</taxon>
        <taxon>Magnoliopsida</taxon>
        <taxon>eudicotyledons</taxon>
        <taxon>Gunneridae</taxon>
        <taxon>Pentapetalae</taxon>
        <taxon>asterids</taxon>
        <taxon>lamiids</taxon>
        <taxon>Lamiales</taxon>
        <taxon>Lamiaceae</taxon>
        <taxon>Nepetoideae</taxon>
        <taxon>Elsholtzieae</taxon>
        <taxon>Perilla</taxon>
    </lineage>
</organism>
<comment type="caution">
    <text evidence="1">The sequence shown here is derived from an EMBL/GenBank/DDBJ whole genome shotgun (WGS) entry which is preliminary data.</text>
</comment>
<keyword evidence="2" id="KW-1185">Reference proteome</keyword>
<dbReference type="EMBL" id="SDAM02029574">
    <property type="protein sequence ID" value="KAH6755928.1"/>
    <property type="molecule type" value="Genomic_DNA"/>
</dbReference>
<dbReference type="Proteomes" id="UP001190926">
    <property type="component" value="Unassembled WGS sequence"/>
</dbReference>
<dbReference type="AlphaFoldDB" id="A0AAD4INQ5"/>